<organism evidence="2 3">
    <name type="scientific">Paraburkholderia eburnea</name>
    <dbReference type="NCBI Taxonomy" id="1189126"/>
    <lineage>
        <taxon>Bacteria</taxon>
        <taxon>Pseudomonadati</taxon>
        <taxon>Pseudomonadota</taxon>
        <taxon>Betaproteobacteria</taxon>
        <taxon>Burkholderiales</taxon>
        <taxon>Burkholderiaceae</taxon>
        <taxon>Paraburkholderia</taxon>
    </lineage>
</organism>
<dbReference type="PROSITE" id="PS50208">
    <property type="entry name" value="CASPASE_P20"/>
    <property type="match status" value="1"/>
</dbReference>
<dbReference type="Gene3D" id="1.25.40.10">
    <property type="entry name" value="Tetratricopeptide repeat domain"/>
    <property type="match status" value="1"/>
</dbReference>
<dbReference type="SMART" id="SM00671">
    <property type="entry name" value="SEL1"/>
    <property type="match status" value="2"/>
</dbReference>
<dbReference type="GO" id="GO:0006508">
    <property type="term" value="P:proteolysis"/>
    <property type="evidence" value="ECO:0007669"/>
    <property type="project" value="InterPro"/>
</dbReference>
<comment type="caution">
    <text evidence="2">The sequence shown here is derived from an EMBL/GenBank/DDBJ whole genome shotgun (WGS) entry which is preliminary data.</text>
</comment>
<dbReference type="AlphaFoldDB" id="A0A2S4MA71"/>
<dbReference type="InterPro" id="IPR029030">
    <property type="entry name" value="Caspase-like_dom_sf"/>
</dbReference>
<accession>A0A2S4MA71</accession>
<dbReference type="InterPro" id="IPR001309">
    <property type="entry name" value="Pept_C14_p20"/>
</dbReference>
<sequence length="412" mass="43735">MAVGAHAALAPRMALVIGNGAYRNGDRLQTPAADAQLIAGSLQRLGFMVRVLTDRSRAQMLQDLDGFSADASGARVALVYYAGHGFETDQKNFLMPVDLPAKLASLSAVQLRGAAIPLEYVMTTIERGHPQAMVVMVDACRDEPGRGVTGTRGLAAENAPRGTLVAFSTSPGGKAMDTMRNIGKPIDHSPFSYYLSENLATPGATLIDVLQKTQVAVAAATGEGQRPWYVSGLVGQLVLSETPAAAPQPNPQLFAQAGGTRGAAAVDTNASRSLWDNEEQNVTNNAATLDASAFASLQRRAAGGDAQALTTLGLAYEEGHYVRVNPARAMQYYQRAANQGYPIAATLLGEQYLSGNAATAVDRARAERWLRSAADAGHQRAQLDLFQLQAQRGDPEAVRDLAKSMARMFMPH</sequence>
<gene>
    <name evidence="2" type="ORF">B0G62_106184</name>
</gene>
<reference evidence="2 3" key="1">
    <citation type="submission" date="2018-01" db="EMBL/GenBank/DDBJ databases">
        <title>Genomic Encyclopedia of Type Strains, Phase III (KMG-III): the genomes of soil and plant-associated and newly described type strains.</title>
        <authorList>
            <person name="Whitman W."/>
        </authorList>
    </citation>
    <scope>NUCLEOTIDE SEQUENCE [LARGE SCALE GENOMIC DNA]</scope>
    <source>
        <strain evidence="2 3">JCM 18070</strain>
    </source>
</reference>
<evidence type="ECO:0000313" key="2">
    <source>
        <dbReference type="EMBL" id="POR51650.1"/>
    </source>
</evidence>
<dbReference type="InterPro" id="IPR011990">
    <property type="entry name" value="TPR-like_helical_dom_sf"/>
</dbReference>
<dbReference type="SUPFAM" id="SSF52129">
    <property type="entry name" value="Caspase-like"/>
    <property type="match status" value="1"/>
</dbReference>
<dbReference type="Pfam" id="PF08238">
    <property type="entry name" value="Sel1"/>
    <property type="match status" value="2"/>
</dbReference>
<dbReference type="InterPro" id="IPR011600">
    <property type="entry name" value="Pept_C14_caspase"/>
</dbReference>
<name>A0A2S4MA71_9BURK</name>
<protein>
    <submittedName>
        <fullName evidence="2">Putative caspase-like protein</fullName>
    </submittedName>
</protein>
<proteinExistence type="predicted"/>
<evidence type="ECO:0000259" key="1">
    <source>
        <dbReference type="PROSITE" id="PS50208"/>
    </source>
</evidence>
<dbReference type="PANTHER" id="PTHR22576">
    <property type="entry name" value="MUCOSA ASSOCIATED LYMPHOID TISSUE LYMPHOMA TRANSLOCATION PROTEIN 1/PARACASPASE"/>
    <property type="match status" value="1"/>
</dbReference>
<dbReference type="EMBL" id="PQGA01000006">
    <property type="protein sequence ID" value="POR51650.1"/>
    <property type="molecule type" value="Genomic_DNA"/>
</dbReference>
<feature type="domain" description="Caspase family p20" evidence="1">
    <location>
        <begin position="10"/>
        <end position="144"/>
    </location>
</feature>
<dbReference type="Gene3D" id="3.40.50.1460">
    <property type="match status" value="1"/>
</dbReference>
<evidence type="ECO:0000313" key="3">
    <source>
        <dbReference type="Proteomes" id="UP000237381"/>
    </source>
</evidence>
<dbReference type="Pfam" id="PF00656">
    <property type="entry name" value="Peptidase_C14"/>
    <property type="match status" value="1"/>
</dbReference>
<dbReference type="Proteomes" id="UP000237381">
    <property type="component" value="Unassembled WGS sequence"/>
</dbReference>
<dbReference type="InterPro" id="IPR006597">
    <property type="entry name" value="Sel1-like"/>
</dbReference>
<dbReference type="PANTHER" id="PTHR22576:SF37">
    <property type="entry name" value="MUCOSA-ASSOCIATED LYMPHOID TISSUE LYMPHOMA TRANSLOCATION PROTEIN 1"/>
    <property type="match status" value="1"/>
</dbReference>
<dbReference type="GO" id="GO:0004197">
    <property type="term" value="F:cysteine-type endopeptidase activity"/>
    <property type="evidence" value="ECO:0007669"/>
    <property type="project" value="InterPro"/>
</dbReference>
<keyword evidence="3" id="KW-1185">Reference proteome</keyword>
<dbReference type="SUPFAM" id="SSF81901">
    <property type="entry name" value="HCP-like"/>
    <property type="match status" value="1"/>
</dbReference>
<dbReference type="InterPro" id="IPR052039">
    <property type="entry name" value="Caspase-related_regulators"/>
</dbReference>